<evidence type="ECO:0000256" key="3">
    <source>
        <dbReference type="ARBA" id="ARBA00022475"/>
    </source>
</evidence>
<feature type="domain" description="ABC transmembrane type-1" evidence="9">
    <location>
        <begin position="363"/>
        <end position="553"/>
    </location>
</feature>
<feature type="transmembrane region" description="Helical" evidence="8">
    <location>
        <begin position="72"/>
        <end position="91"/>
    </location>
</feature>
<feature type="transmembrane region" description="Helical" evidence="8">
    <location>
        <begin position="259"/>
        <end position="279"/>
    </location>
</feature>
<dbReference type="AlphaFoldDB" id="A0A7J5E4C6"/>
<dbReference type="GO" id="GO:0005886">
    <property type="term" value="C:plasma membrane"/>
    <property type="evidence" value="ECO:0007669"/>
    <property type="project" value="UniProtKB-SubCell"/>
</dbReference>
<dbReference type="InterPro" id="IPR000515">
    <property type="entry name" value="MetI-like"/>
</dbReference>
<evidence type="ECO:0000256" key="6">
    <source>
        <dbReference type="ARBA" id="ARBA00022989"/>
    </source>
</evidence>
<keyword evidence="4" id="KW-0997">Cell inner membrane</keyword>
<organism evidence="10 11">
    <name type="scientific">Nocardioides simplex</name>
    <name type="common">Arthrobacter simplex</name>
    <dbReference type="NCBI Taxonomy" id="2045"/>
    <lineage>
        <taxon>Bacteria</taxon>
        <taxon>Bacillati</taxon>
        <taxon>Actinomycetota</taxon>
        <taxon>Actinomycetes</taxon>
        <taxon>Propionibacteriales</taxon>
        <taxon>Nocardioidaceae</taxon>
        <taxon>Pimelobacter</taxon>
    </lineage>
</organism>
<evidence type="ECO:0000313" key="11">
    <source>
        <dbReference type="Proteomes" id="UP000449906"/>
    </source>
</evidence>
<feature type="transmembrane region" description="Helical" evidence="8">
    <location>
        <begin position="156"/>
        <end position="180"/>
    </location>
</feature>
<evidence type="ECO:0000256" key="7">
    <source>
        <dbReference type="ARBA" id="ARBA00023136"/>
    </source>
</evidence>
<feature type="transmembrane region" description="Helical" evidence="8">
    <location>
        <begin position="12"/>
        <end position="39"/>
    </location>
</feature>
<dbReference type="InterPro" id="IPR035906">
    <property type="entry name" value="MetI-like_sf"/>
</dbReference>
<evidence type="ECO:0000259" key="9">
    <source>
        <dbReference type="PROSITE" id="PS50928"/>
    </source>
</evidence>
<keyword evidence="7 8" id="KW-0472">Membrane</keyword>
<comment type="similarity">
    <text evidence="8">Belongs to the binding-protein-dependent transport system permease family.</text>
</comment>
<evidence type="ECO:0000256" key="8">
    <source>
        <dbReference type="RuleBase" id="RU363032"/>
    </source>
</evidence>
<reference evidence="10 11" key="1">
    <citation type="submission" date="2019-09" db="EMBL/GenBank/DDBJ databases">
        <title>Pimelobacter sp. isolated from Paulinella.</title>
        <authorList>
            <person name="Jeong S.E."/>
        </authorList>
    </citation>
    <scope>NUCLEOTIDE SEQUENCE [LARGE SCALE GENOMIC DNA]</scope>
    <source>
        <strain evidence="10 11">Pch-N</strain>
    </source>
</reference>
<feature type="transmembrane region" description="Helical" evidence="8">
    <location>
        <begin position="431"/>
        <end position="451"/>
    </location>
</feature>
<dbReference type="PROSITE" id="PS50928">
    <property type="entry name" value="ABC_TM1"/>
    <property type="match status" value="2"/>
</dbReference>
<dbReference type="Pfam" id="PF00528">
    <property type="entry name" value="BPD_transp_1"/>
    <property type="match status" value="1"/>
</dbReference>
<feature type="transmembrane region" description="Helical" evidence="8">
    <location>
        <begin position="201"/>
        <end position="222"/>
    </location>
</feature>
<keyword evidence="5 8" id="KW-0812">Transmembrane</keyword>
<dbReference type="SUPFAM" id="SSF161098">
    <property type="entry name" value="MetI-like"/>
    <property type="match status" value="2"/>
</dbReference>
<keyword evidence="2 8" id="KW-0813">Transport</keyword>
<keyword evidence="3" id="KW-1003">Cell membrane</keyword>
<dbReference type="PANTHER" id="PTHR43357:SF4">
    <property type="entry name" value="INNER MEMBRANE ABC TRANSPORTER PERMEASE PROTEIN YDCV"/>
    <property type="match status" value="1"/>
</dbReference>
<comment type="caution">
    <text evidence="10">The sequence shown here is derived from an EMBL/GenBank/DDBJ whole genome shotgun (WGS) entry which is preliminary data.</text>
</comment>
<dbReference type="PANTHER" id="PTHR43357">
    <property type="entry name" value="INNER MEMBRANE ABC TRANSPORTER PERMEASE PROTEIN YDCV"/>
    <property type="match status" value="1"/>
</dbReference>
<feature type="transmembrane region" description="Helical" evidence="8">
    <location>
        <begin position="492"/>
        <end position="514"/>
    </location>
</feature>
<feature type="transmembrane region" description="Helical" evidence="8">
    <location>
        <begin position="103"/>
        <end position="123"/>
    </location>
</feature>
<feature type="transmembrane region" description="Helical" evidence="8">
    <location>
        <begin position="534"/>
        <end position="558"/>
    </location>
</feature>
<feature type="transmembrane region" description="Helical" evidence="8">
    <location>
        <begin position="401"/>
        <end position="425"/>
    </location>
</feature>
<feature type="domain" description="ABC transmembrane type-1" evidence="9">
    <location>
        <begin position="68"/>
        <end position="278"/>
    </location>
</feature>
<dbReference type="CDD" id="cd06261">
    <property type="entry name" value="TM_PBP2"/>
    <property type="match status" value="2"/>
</dbReference>
<dbReference type="Proteomes" id="UP000449906">
    <property type="component" value="Unassembled WGS sequence"/>
</dbReference>
<dbReference type="EMBL" id="WBVM01000001">
    <property type="protein sequence ID" value="KAB2812927.1"/>
    <property type="molecule type" value="Genomic_DNA"/>
</dbReference>
<proteinExistence type="inferred from homology"/>
<feature type="transmembrane region" description="Helical" evidence="8">
    <location>
        <begin position="313"/>
        <end position="335"/>
    </location>
</feature>
<keyword evidence="6 8" id="KW-1133">Transmembrane helix</keyword>
<evidence type="ECO:0000313" key="10">
    <source>
        <dbReference type="EMBL" id="KAB2812927.1"/>
    </source>
</evidence>
<dbReference type="RefSeq" id="WP_151580251.1">
    <property type="nucleotide sequence ID" value="NZ_WBVM01000001.1"/>
</dbReference>
<gene>
    <name evidence="10" type="ORF">F9L07_14580</name>
</gene>
<name>A0A7J5E4C6_NOCSI</name>
<evidence type="ECO:0000256" key="1">
    <source>
        <dbReference type="ARBA" id="ARBA00004429"/>
    </source>
</evidence>
<evidence type="ECO:0000256" key="5">
    <source>
        <dbReference type="ARBA" id="ARBA00022692"/>
    </source>
</evidence>
<dbReference type="GO" id="GO:0055085">
    <property type="term" value="P:transmembrane transport"/>
    <property type="evidence" value="ECO:0007669"/>
    <property type="project" value="InterPro"/>
</dbReference>
<comment type="subcellular location">
    <subcellularLocation>
        <location evidence="1">Cell inner membrane</location>
        <topology evidence="1">Multi-pass membrane protein</topology>
    </subcellularLocation>
    <subcellularLocation>
        <location evidence="8">Cell membrane</location>
        <topology evidence="8">Multi-pass membrane protein</topology>
    </subcellularLocation>
</comment>
<protein>
    <submittedName>
        <fullName evidence="10">Iron ABC transporter permease</fullName>
    </submittedName>
</protein>
<accession>A0A7J5E4C6</accession>
<evidence type="ECO:0000256" key="2">
    <source>
        <dbReference type="ARBA" id="ARBA00022448"/>
    </source>
</evidence>
<dbReference type="Gene3D" id="1.10.3720.10">
    <property type="entry name" value="MetI-like"/>
    <property type="match status" value="2"/>
</dbReference>
<sequence length="572" mass="60375">MSISLRSRLSTRFLGTDVLVLVCLALFILPLVMAVLLAFQEGPPGMRTGWSLQGVRDGLGGGEALGVLKATALYSLAVTVLSTIGAVYFAWLFARTDAWFRALLPLVMIAIIVTPSLFYAIAFDVLGSPRTGLINEVLRGVLSLDRADGPFHAQSWTGMVLVAAIRSTAFSFVLIAPAMMHVARPLEEAARLAGAGRLRTLFTVLVPVVAPSIIGAAILAVIQTLEAFEIPLILGTPAGNRVLSTQVFALLIGPTGANYPAAAALALPVMGVIALLVVWQRRLLRGKEFVTVSGKSGSMERTSLGRTRPVHSAVILVFVAIGFLLPVAQIVHSAFGDRMGDWTSFTSRHVERMADDDGLREAIVNSWVLAGFGGLAIAVFCVVISWVVYRTSARRSAVLSTTVWLATTLPGILLGVAVFVVALTVPGGRGLFGTVWLMLLGLFIAAAPVGVRAADGPVRQISPELYEAARLHGAGPVRAWVSSVLPLLPPGLLAAWFVGAVVISSNVAVPLLLSTPQTTLLSVEAMTRYREGDVGVAASLILVNLVIWVGVGAVVLILSKLAGLRHNDSRAS</sequence>
<feature type="transmembrane region" description="Helical" evidence="8">
    <location>
        <begin position="367"/>
        <end position="389"/>
    </location>
</feature>
<evidence type="ECO:0000256" key="4">
    <source>
        <dbReference type="ARBA" id="ARBA00022519"/>
    </source>
</evidence>